<evidence type="ECO:0000256" key="1">
    <source>
        <dbReference type="SAM" id="SignalP"/>
    </source>
</evidence>
<keyword evidence="3" id="KW-1185">Reference proteome</keyword>
<organism evidence="2 3">
    <name type="scientific">Niastella koreensis</name>
    <dbReference type="NCBI Taxonomy" id="354356"/>
    <lineage>
        <taxon>Bacteria</taxon>
        <taxon>Pseudomonadati</taxon>
        <taxon>Bacteroidota</taxon>
        <taxon>Chitinophagia</taxon>
        <taxon>Chitinophagales</taxon>
        <taxon>Chitinophagaceae</taxon>
        <taxon>Niastella</taxon>
    </lineage>
</organism>
<protein>
    <recommendedName>
        <fullName evidence="4">Secreted protein</fullName>
    </recommendedName>
</protein>
<accession>A0ABX3P375</accession>
<gene>
    <name evidence="2" type="ORF">A4D02_20750</name>
</gene>
<sequence length="85" mass="9267">MNKIKVVFVALAMFAGVGGAFATHCEQCENSVQYIWNGSMYVAIGEYGVDYDCFISGGTCTYYKPDPVGQPNSYSPCHIGGYYIP</sequence>
<comment type="caution">
    <text evidence="2">The sequence shown here is derived from an EMBL/GenBank/DDBJ whole genome shotgun (WGS) entry which is preliminary data.</text>
</comment>
<evidence type="ECO:0000313" key="3">
    <source>
        <dbReference type="Proteomes" id="UP000192277"/>
    </source>
</evidence>
<evidence type="ECO:0008006" key="4">
    <source>
        <dbReference type="Google" id="ProtNLM"/>
    </source>
</evidence>
<dbReference type="Proteomes" id="UP000192277">
    <property type="component" value="Unassembled WGS sequence"/>
</dbReference>
<dbReference type="Pfam" id="PF20130">
    <property type="entry name" value="DUF6520"/>
    <property type="match status" value="1"/>
</dbReference>
<feature type="signal peptide" evidence="1">
    <location>
        <begin position="1"/>
        <end position="22"/>
    </location>
</feature>
<proteinExistence type="predicted"/>
<evidence type="ECO:0000313" key="2">
    <source>
        <dbReference type="EMBL" id="OQP54111.1"/>
    </source>
</evidence>
<keyword evidence="1" id="KW-0732">Signal</keyword>
<dbReference type="RefSeq" id="WP_014216512.1">
    <property type="nucleotide sequence ID" value="NZ_LWBO01000002.1"/>
</dbReference>
<dbReference type="EMBL" id="LWBO01000002">
    <property type="protein sequence ID" value="OQP54111.1"/>
    <property type="molecule type" value="Genomic_DNA"/>
</dbReference>
<reference evidence="2 3" key="1">
    <citation type="submission" date="2016-04" db="EMBL/GenBank/DDBJ databases">
        <authorList>
            <person name="Chen L."/>
            <person name="Zhuang W."/>
            <person name="Wang G."/>
        </authorList>
    </citation>
    <scope>NUCLEOTIDE SEQUENCE [LARGE SCALE GENOMIC DNA]</scope>
    <source>
        <strain evidence="3">GR20</strain>
    </source>
</reference>
<dbReference type="InterPro" id="IPR045391">
    <property type="entry name" value="DUF6520"/>
</dbReference>
<name>A0ABX3P375_9BACT</name>
<feature type="chain" id="PRO_5045068042" description="Secreted protein" evidence="1">
    <location>
        <begin position="23"/>
        <end position="85"/>
    </location>
</feature>